<evidence type="ECO:0000256" key="10">
    <source>
        <dbReference type="ARBA" id="ARBA00022723"/>
    </source>
</evidence>
<comment type="cofactor">
    <cofactor evidence="1">
        <name>(6R)-L-erythro-5,6,7,8-tetrahydrobiopterin</name>
        <dbReference type="ChEBI" id="CHEBI:59560"/>
    </cofactor>
</comment>
<dbReference type="InterPro" id="IPR044944">
    <property type="entry name" value="NOS_dom_3"/>
</dbReference>
<dbReference type="PROSITE" id="PS50902">
    <property type="entry name" value="FLAVODOXIN_LIKE"/>
    <property type="match status" value="1"/>
</dbReference>
<dbReference type="InterPro" id="IPR023173">
    <property type="entry name" value="NADPH_Cyt_P450_Rdtase_alpha"/>
</dbReference>
<keyword evidence="12 19" id="KW-0521">NADP</keyword>
<reference evidence="23" key="1">
    <citation type="submission" date="2022-12" db="EMBL/GenBank/DDBJ databases">
        <authorList>
            <person name="Alioto T."/>
            <person name="Alioto T."/>
            <person name="Gomez Garrido J."/>
        </authorList>
    </citation>
    <scope>NUCLEOTIDE SEQUENCE</scope>
</reference>
<dbReference type="InterPro" id="IPR004030">
    <property type="entry name" value="NOS_N"/>
</dbReference>
<keyword evidence="8" id="KW-0285">Flavoprotein</keyword>
<keyword evidence="13 19" id="KW-0112">Calmodulin-binding</keyword>
<keyword evidence="6" id="KW-0597">Phosphoprotein</keyword>
<keyword evidence="24" id="KW-1185">Reference proteome</keyword>
<dbReference type="PROSITE" id="PS51384">
    <property type="entry name" value="FAD_FR"/>
    <property type="match status" value="1"/>
</dbReference>
<dbReference type="PANTHER" id="PTHR43410">
    <property type="entry name" value="NITRIC OXIDE SYNTHASE OXYGENASE"/>
    <property type="match status" value="1"/>
</dbReference>
<dbReference type="InterPro" id="IPR001094">
    <property type="entry name" value="Flavdoxin-like"/>
</dbReference>
<dbReference type="Pfam" id="PF00667">
    <property type="entry name" value="FAD_binding_1"/>
    <property type="match status" value="1"/>
</dbReference>
<dbReference type="FunFam" id="3.40.50.80:FF:000003">
    <property type="entry name" value="Nitric oxide synthase"/>
    <property type="match status" value="1"/>
</dbReference>
<comment type="function">
    <text evidence="19">Produces nitric oxide (NO) which is a messenger molecule with diverse functions.</text>
</comment>
<evidence type="ECO:0000256" key="19">
    <source>
        <dbReference type="PIRNR" id="PIRNR000333"/>
    </source>
</evidence>
<dbReference type="PIRSF" id="PIRSF000333">
    <property type="entry name" value="NOS"/>
    <property type="match status" value="1"/>
</dbReference>
<evidence type="ECO:0000256" key="17">
    <source>
        <dbReference type="ARBA" id="ARBA00047419"/>
    </source>
</evidence>
<dbReference type="InterPro" id="IPR050607">
    <property type="entry name" value="NOS"/>
</dbReference>
<dbReference type="Gene3D" id="3.40.50.360">
    <property type="match status" value="1"/>
</dbReference>
<dbReference type="GO" id="GO:0005886">
    <property type="term" value="C:plasma membrane"/>
    <property type="evidence" value="ECO:0007669"/>
    <property type="project" value="UniProtKB-SubCell"/>
</dbReference>
<dbReference type="InterPro" id="IPR017927">
    <property type="entry name" value="FAD-bd_FR_type"/>
</dbReference>
<comment type="similarity">
    <text evidence="4 19">Belongs to the NOS family.</text>
</comment>
<evidence type="ECO:0000256" key="9">
    <source>
        <dbReference type="ARBA" id="ARBA00022643"/>
    </source>
</evidence>
<dbReference type="InterPro" id="IPR001433">
    <property type="entry name" value="OxRdtase_FAD/NAD-bd"/>
</dbReference>
<dbReference type="InterPro" id="IPR008254">
    <property type="entry name" value="Flavodoxin/NO_synth"/>
</dbReference>
<dbReference type="PANTHER" id="PTHR43410:SF1">
    <property type="entry name" value="NITRIC OXIDE SYNTHASE"/>
    <property type="match status" value="1"/>
</dbReference>
<sequence>MEEEPPLGKVRAWTEAAWRPLDASLGFRRRHARSATCFLLSPSNWPRSLASWLFGERGELGPTANTPSPPPCPGFIRLGGWGRRGHNPPPTVPFLSRQEEKGDLVRSAMGNLPGALSPSQTHFWSLDLCSRHRASIAEESVPTKKCSCPVAHPAERPAEPPKYTRLKNWQTGSILYDTLNAQTLQNVPCNERRCLGSVMFPKQMCAASEGPRPTEELLPLARDFINLYYHSMKRSESQAHLQRLQEVEQQIAETGTYQLLQAELIFGAKHAWRNASRCLGRIQWNKLQVFDARDCASAQEMFTSLCTHINYATNRGNLRSAITIFPNRIAGRGDFRVWNQQLIRYAGYAQPDGTILGDPANVDFTEVCVQYGWRPPRGRFDILPLLLQAPDEDPEIFPLPGELVLEVPICHPTLKWFKDLGLRWYALPAVANMLLEIGGLEFPAAPFSGWYVGCEIGMRNFCDSQRYNLLQEVAEQMGLDTQTTSSLWKDKAAVEMNVAILHSFQLAKVTIVDHHAIADSFMKHLENEQRLRGGCPSDWVWLVPPISGSLSPVFHQELVNYQLSPLFRYQSDPWKTYIPKGTTVTRKKTFKEIAKAVKISAKLMGHVMAKRVKATILYASETGKSQAYALKLKQLFKGSFAPQVVCMDEYDVVSLEHETLVLVVTSTFGNGDPPENGERFARALMEMSCPYLADAEPELQKSYKMRFNSISQSDASVAAWKTKRRASSNTDSAGALGTLRFAVFGLGSRAYLHFCAFAHAVDTRLEELGGERILPMGEGDELCGQEESFRTWAMDVFKAACDTFCVDSQVVGTEVFNSPCHWKRSRFRLVVHPAALDLLPGLTLVHKRNVVPSHILSVKNLQSPESSRSTILVQLQTGDQPELAYQPGDHVGIFPANNAELVDAILQRVEDPPPANEAVTVETLEAGESPKRLWVPSPRLPPCTLRQALTFFLDLTTPPSAQLLQILSTLAEDPAEREKLQRLGEDSLLYEEWKWFRCPTLEEVLEEFPSVPLPPSLLLTQLPLLKPRYYSLSSAPSAHPGEMHLTVAVLNYHSQNGKGPLHFGVCSTWLSKLAPGEMVPVFVRGAPNFQLPQDPAAPCILVGPGTGIAPFRSFWQQRLHGLEAEGLPPGEMTLVFGCRSSRHDHIYKEEVQEAQQKGVLSRVLTCFSRDPDYPKTYVQDLLRLELPSYVHEVLCQRGGHMYVCGDVTMATGVLQTVQQILAKEGGMTLAEAGDKISELQDQNRYHEDIFGLTFRTQEVASLIRSQSISQQKRQSLLSLTPSL</sequence>
<dbReference type="Gene3D" id="3.90.440.10">
    <property type="entry name" value="Nitric Oxide Synthase,Heme Domain,Chain A domain 2"/>
    <property type="match status" value="1"/>
</dbReference>
<dbReference type="InterPro" id="IPR012144">
    <property type="entry name" value="NOS_euk"/>
</dbReference>
<evidence type="ECO:0000256" key="7">
    <source>
        <dbReference type="ARBA" id="ARBA00022617"/>
    </source>
</evidence>
<dbReference type="InterPro" id="IPR036119">
    <property type="entry name" value="NOS_N_sf"/>
</dbReference>
<evidence type="ECO:0000256" key="8">
    <source>
        <dbReference type="ARBA" id="ARBA00022630"/>
    </source>
</evidence>
<evidence type="ECO:0000259" key="21">
    <source>
        <dbReference type="PROSITE" id="PS50902"/>
    </source>
</evidence>
<dbReference type="EMBL" id="OX395137">
    <property type="protein sequence ID" value="CAI5789465.1"/>
    <property type="molecule type" value="Genomic_DNA"/>
</dbReference>
<evidence type="ECO:0000256" key="12">
    <source>
        <dbReference type="ARBA" id="ARBA00022857"/>
    </source>
</evidence>
<dbReference type="GO" id="GO:0050660">
    <property type="term" value="F:flavin adenine dinucleotide binding"/>
    <property type="evidence" value="ECO:0007669"/>
    <property type="project" value="InterPro"/>
</dbReference>
<dbReference type="GO" id="GO:0050661">
    <property type="term" value="F:NADP binding"/>
    <property type="evidence" value="ECO:0007669"/>
    <property type="project" value="InterPro"/>
</dbReference>
<dbReference type="InterPro" id="IPR044940">
    <property type="entry name" value="NOS_dom_2"/>
</dbReference>
<dbReference type="FunFam" id="3.90.440.10:FF:000001">
    <property type="entry name" value="Endothelial nitric oxide synthase"/>
    <property type="match status" value="1"/>
</dbReference>
<keyword evidence="11 19" id="KW-0274">FAD</keyword>
<feature type="binding site" description="axial binding residue" evidence="20">
    <location>
        <position position="278"/>
    </location>
    <ligand>
        <name>heme b</name>
        <dbReference type="ChEBI" id="CHEBI:60344"/>
    </ligand>
    <ligandPart>
        <name>Fe</name>
        <dbReference type="ChEBI" id="CHEBI:18248"/>
    </ligandPart>
</feature>
<dbReference type="Gene3D" id="3.90.1230.10">
    <property type="entry name" value="Nitric Oxide Synthase, Chain A, domain 3"/>
    <property type="match status" value="1"/>
</dbReference>
<proteinExistence type="inferred from homology"/>
<dbReference type="SUPFAM" id="SSF56512">
    <property type="entry name" value="Nitric oxide (NO) synthase oxygenase domain"/>
    <property type="match status" value="1"/>
</dbReference>
<dbReference type="EC" id="1.14.13.39" evidence="19"/>
<dbReference type="InterPro" id="IPR029039">
    <property type="entry name" value="Flavoprotein-like_sf"/>
</dbReference>
<dbReference type="GO" id="GO:0046872">
    <property type="term" value="F:metal ion binding"/>
    <property type="evidence" value="ECO:0007669"/>
    <property type="project" value="UniProtKB-KW"/>
</dbReference>
<comment type="subcellular location">
    <subcellularLocation>
        <location evidence="3">Cell membrane</location>
    </subcellularLocation>
</comment>
<name>A0AA35L436_9SAUR</name>
<dbReference type="SUPFAM" id="SSF52218">
    <property type="entry name" value="Flavoproteins"/>
    <property type="match status" value="1"/>
</dbReference>
<comment type="catalytic activity">
    <reaction evidence="17">
        <text>2 L-arginine + 3 NADPH + 4 O2 + H(+) = 2 L-citrulline + 2 nitric oxide + 3 NADP(+) + 4 H2O</text>
        <dbReference type="Rhea" id="RHEA:19897"/>
        <dbReference type="ChEBI" id="CHEBI:15377"/>
        <dbReference type="ChEBI" id="CHEBI:15378"/>
        <dbReference type="ChEBI" id="CHEBI:15379"/>
        <dbReference type="ChEBI" id="CHEBI:16480"/>
        <dbReference type="ChEBI" id="CHEBI:32682"/>
        <dbReference type="ChEBI" id="CHEBI:57743"/>
        <dbReference type="ChEBI" id="CHEBI:57783"/>
        <dbReference type="ChEBI" id="CHEBI:58349"/>
        <dbReference type="EC" id="1.14.13.39"/>
    </reaction>
    <physiologicalReaction direction="left-to-right" evidence="17">
        <dbReference type="Rhea" id="RHEA:19898"/>
    </physiologicalReaction>
</comment>
<keyword evidence="10 19" id="KW-0479">Metal-binding</keyword>
<evidence type="ECO:0000256" key="14">
    <source>
        <dbReference type="ARBA" id="ARBA00023002"/>
    </source>
</evidence>
<evidence type="ECO:0000256" key="13">
    <source>
        <dbReference type="ARBA" id="ARBA00022860"/>
    </source>
</evidence>
<dbReference type="SUPFAM" id="SSF63380">
    <property type="entry name" value="Riboflavin synthase domain-like"/>
    <property type="match status" value="1"/>
</dbReference>
<dbReference type="InterPro" id="IPR017938">
    <property type="entry name" value="Riboflavin_synthase-like_b-brl"/>
</dbReference>
<dbReference type="FunFam" id="3.90.1230.10:FF:000001">
    <property type="entry name" value="Nitric oxide synthase, brain"/>
    <property type="match status" value="1"/>
</dbReference>
<dbReference type="FunFam" id="3.40.50.360:FF:000003">
    <property type="entry name" value="Nitric oxide synthase"/>
    <property type="match status" value="1"/>
</dbReference>
<evidence type="ECO:0000259" key="22">
    <source>
        <dbReference type="PROSITE" id="PS51384"/>
    </source>
</evidence>
<dbReference type="GO" id="GO:1903522">
    <property type="term" value="P:regulation of blood circulation"/>
    <property type="evidence" value="ECO:0007669"/>
    <property type="project" value="UniProtKB-ARBA"/>
</dbReference>
<evidence type="ECO:0000256" key="1">
    <source>
        <dbReference type="ARBA" id="ARBA00001950"/>
    </source>
</evidence>
<dbReference type="Gene3D" id="3.40.50.80">
    <property type="entry name" value="Nucleotide-binding domain of ferredoxin-NADP reductase (FNR) module"/>
    <property type="match status" value="1"/>
</dbReference>
<evidence type="ECO:0000256" key="5">
    <source>
        <dbReference type="ARBA" id="ARBA00022475"/>
    </source>
</evidence>
<dbReference type="FunFam" id="1.20.990.10:FF:000002">
    <property type="entry name" value="Nitric oxide synthase"/>
    <property type="match status" value="1"/>
</dbReference>
<dbReference type="Pfam" id="PF00258">
    <property type="entry name" value="Flavodoxin_1"/>
    <property type="match status" value="1"/>
</dbReference>
<dbReference type="GO" id="GO:0004517">
    <property type="term" value="F:nitric-oxide synthase activity"/>
    <property type="evidence" value="ECO:0007669"/>
    <property type="project" value="UniProtKB-EC"/>
</dbReference>
<dbReference type="GO" id="GO:0005516">
    <property type="term" value="F:calmodulin binding"/>
    <property type="evidence" value="ECO:0007669"/>
    <property type="project" value="UniProtKB-KW"/>
</dbReference>
<keyword evidence="5" id="KW-1003">Cell membrane</keyword>
<dbReference type="InterPro" id="IPR044943">
    <property type="entry name" value="NOS_dom_1"/>
</dbReference>
<evidence type="ECO:0000256" key="4">
    <source>
        <dbReference type="ARBA" id="ARBA00006267"/>
    </source>
</evidence>
<feature type="domain" description="FAD-binding FR-type" evidence="22">
    <location>
        <begin position="848"/>
        <end position="1092"/>
    </location>
</feature>
<keyword evidence="9 19" id="KW-0288">FMN</keyword>
<evidence type="ECO:0000256" key="6">
    <source>
        <dbReference type="ARBA" id="ARBA00022553"/>
    </source>
</evidence>
<dbReference type="Pfam" id="PF02898">
    <property type="entry name" value="NO_synthase"/>
    <property type="match status" value="1"/>
</dbReference>
<comment type="subunit">
    <text evidence="18">Homodimer. Interacts with NOSIP and NOSTRIN. Interacts with HSP90AB1. Forms a complex with ASL, ASS1 and SLC7A1; the complex regulates cell-autonomous L-arginine synthesis and citrulline recycling while channeling extracellular L-arginine to nitric oxide synthesis pathway.</text>
</comment>
<evidence type="ECO:0000256" key="18">
    <source>
        <dbReference type="ARBA" id="ARBA00049679"/>
    </source>
</evidence>
<keyword evidence="16" id="KW-0472">Membrane</keyword>
<comment type="cofactor">
    <cofactor evidence="19">
        <name>FAD</name>
        <dbReference type="ChEBI" id="CHEBI:57692"/>
    </cofactor>
    <text evidence="19">Binds 1 FAD.</text>
</comment>
<dbReference type="Gene3D" id="1.20.990.10">
    <property type="entry name" value="NADPH-cytochrome p450 Reductase, Chain A, domain 3"/>
    <property type="match status" value="1"/>
</dbReference>
<evidence type="ECO:0000256" key="2">
    <source>
        <dbReference type="ARBA" id="ARBA00001970"/>
    </source>
</evidence>
<dbReference type="CDD" id="cd00795">
    <property type="entry name" value="NOS_oxygenase_euk"/>
    <property type="match status" value="1"/>
</dbReference>
<comment type="cofactor">
    <cofactor evidence="19">
        <name>FMN</name>
        <dbReference type="ChEBI" id="CHEBI:58210"/>
    </cofactor>
    <text evidence="19">Binds 1 FMN.</text>
</comment>
<dbReference type="Gene3D" id="2.40.30.10">
    <property type="entry name" value="Translation factors"/>
    <property type="match status" value="1"/>
</dbReference>
<evidence type="ECO:0000256" key="20">
    <source>
        <dbReference type="PIRSR" id="PIRSR000333-1"/>
    </source>
</evidence>
<dbReference type="PRINTS" id="PR00369">
    <property type="entry name" value="FLAVODOXIN"/>
</dbReference>
<dbReference type="GO" id="GO:0010181">
    <property type="term" value="F:FMN binding"/>
    <property type="evidence" value="ECO:0007669"/>
    <property type="project" value="InterPro"/>
</dbReference>
<evidence type="ECO:0000256" key="15">
    <source>
        <dbReference type="ARBA" id="ARBA00023004"/>
    </source>
</evidence>
<dbReference type="PRINTS" id="PR00371">
    <property type="entry name" value="FPNCR"/>
</dbReference>
<protein>
    <recommendedName>
        <fullName evidence="19">Nitric oxide synthase</fullName>
        <ecNumber evidence="19">1.14.13.39</ecNumber>
    </recommendedName>
</protein>
<dbReference type="Pfam" id="PF00175">
    <property type="entry name" value="NAD_binding_1"/>
    <property type="match status" value="1"/>
</dbReference>
<dbReference type="GO" id="GO:0020037">
    <property type="term" value="F:heme binding"/>
    <property type="evidence" value="ECO:0007669"/>
    <property type="project" value="InterPro"/>
</dbReference>
<dbReference type="InterPro" id="IPR001709">
    <property type="entry name" value="Flavoprot_Pyr_Nucl_cyt_Rdtase"/>
</dbReference>
<keyword evidence="14 19" id="KW-0560">Oxidoreductase</keyword>
<evidence type="ECO:0000313" key="24">
    <source>
        <dbReference type="Proteomes" id="UP001178461"/>
    </source>
</evidence>
<feature type="domain" description="Flavodoxin-like" evidence="21">
    <location>
        <begin position="614"/>
        <end position="797"/>
    </location>
</feature>
<evidence type="ECO:0000256" key="16">
    <source>
        <dbReference type="ARBA" id="ARBA00023136"/>
    </source>
</evidence>
<evidence type="ECO:0000313" key="23">
    <source>
        <dbReference type="EMBL" id="CAI5789465.1"/>
    </source>
</evidence>
<dbReference type="Gene3D" id="3.90.340.10">
    <property type="entry name" value="Nitric Oxide Synthase, Chain A, domain 1"/>
    <property type="match status" value="1"/>
</dbReference>
<accession>A0AA35L436</accession>
<evidence type="ECO:0000256" key="3">
    <source>
        <dbReference type="ARBA" id="ARBA00004236"/>
    </source>
</evidence>
<keyword evidence="15 19" id="KW-0408">Iron</keyword>
<keyword evidence="7 19" id="KW-0349">Heme</keyword>
<comment type="cofactor">
    <cofactor evidence="2 19">
        <name>heme b</name>
        <dbReference type="ChEBI" id="CHEBI:60344"/>
    </cofactor>
</comment>
<dbReference type="InterPro" id="IPR039261">
    <property type="entry name" value="FNR_nucleotide-bd"/>
</dbReference>
<gene>
    <name evidence="23" type="ORF">PODLI_1B019728</name>
</gene>
<dbReference type="GO" id="GO:0006809">
    <property type="term" value="P:nitric oxide biosynthetic process"/>
    <property type="evidence" value="ECO:0007669"/>
    <property type="project" value="InterPro"/>
</dbReference>
<dbReference type="Proteomes" id="UP001178461">
    <property type="component" value="Chromosome 12"/>
</dbReference>
<dbReference type="SUPFAM" id="SSF52343">
    <property type="entry name" value="Ferredoxin reductase-like, C-terminal NADP-linked domain"/>
    <property type="match status" value="1"/>
</dbReference>
<organism evidence="23 24">
    <name type="scientific">Podarcis lilfordi</name>
    <name type="common">Lilford's wall lizard</name>
    <dbReference type="NCBI Taxonomy" id="74358"/>
    <lineage>
        <taxon>Eukaryota</taxon>
        <taxon>Metazoa</taxon>
        <taxon>Chordata</taxon>
        <taxon>Craniata</taxon>
        <taxon>Vertebrata</taxon>
        <taxon>Euteleostomi</taxon>
        <taxon>Lepidosauria</taxon>
        <taxon>Squamata</taxon>
        <taxon>Bifurcata</taxon>
        <taxon>Unidentata</taxon>
        <taxon>Episquamata</taxon>
        <taxon>Laterata</taxon>
        <taxon>Lacertibaenia</taxon>
        <taxon>Lacertidae</taxon>
        <taxon>Podarcis</taxon>
    </lineage>
</organism>
<dbReference type="InterPro" id="IPR003097">
    <property type="entry name" value="CysJ-like_FAD-binding"/>
</dbReference>
<evidence type="ECO:0000256" key="11">
    <source>
        <dbReference type="ARBA" id="ARBA00022827"/>
    </source>
</evidence>